<dbReference type="Pfam" id="PF12864">
    <property type="entry name" value="DUF3822"/>
    <property type="match status" value="1"/>
</dbReference>
<dbReference type="InterPro" id="IPR024213">
    <property type="entry name" value="DUF3822"/>
</dbReference>
<dbReference type="Gene3D" id="3.30.420.260">
    <property type="match status" value="1"/>
</dbReference>
<sequence>MKEQPNPTINLEATITHITPSFEIKDDRFDVNQIADSHLMIEVGHDRFRFAIFSSVHNVVMWLEDYHVFSLLNHNQLLSTVKRIYQGHHFLAANYWKTIRLTVNSNHFTLIPDEYYQADEVVKYLNFAAGKNLTEYEQIFEFKQSHFGIINIFSVEKELINWLKEMYPAKKITPVPVISTLIEGIVKDRTNHGLHLYFEENYVSLVYFQDEKLHFCNRFQYRTAPDMVYHVMFIMNELGLETDMPVIFYGEVTSFSEGYILLSKTLKNIEFAKNPTKVKLSQYFEEIPEHRYYTLFSSYYLY</sequence>
<reference evidence="2" key="1">
    <citation type="journal article" date="2019" name="Int. J. Syst. Evol. Microbiol.">
        <title>The Global Catalogue of Microorganisms (GCM) 10K type strain sequencing project: providing services to taxonomists for standard genome sequencing and annotation.</title>
        <authorList>
            <consortium name="The Broad Institute Genomics Platform"/>
            <consortium name="The Broad Institute Genome Sequencing Center for Infectious Disease"/>
            <person name="Wu L."/>
            <person name="Ma J."/>
        </authorList>
    </citation>
    <scope>NUCLEOTIDE SEQUENCE [LARGE SCALE GENOMIC DNA]</scope>
    <source>
        <strain evidence="2">KCTC 52344</strain>
    </source>
</reference>
<comment type="caution">
    <text evidence="1">The sequence shown here is derived from an EMBL/GenBank/DDBJ whole genome shotgun (WGS) entry which is preliminary data.</text>
</comment>
<dbReference type="EMBL" id="JBHULC010000003">
    <property type="protein sequence ID" value="MFD2519727.1"/>
    <property type="molecule type" value="Genomic_DNA"/>
</dbReference>
<dbReference type="Proteomes" id="UP001597510">
    <property type="component" value="Unassembled WGS sequence"/>
</dbReference>
<name>A0ABW5J199_9BACT</name>
<accession>A0ABW5J199</accession>
<evidence type="ECO:0000313" key="1">
    <source>
        <dbReference type="EMBL" id="MFD2519727.1"/>
    </source>
</evidence>
<dbReference type="Gene3D" id="3.30.420.250">
    <property type="match status" value="1"/>
</dbReference>
<dbReference type="CDD" id="cd24013">
    <property type="entry name" value="ASKHA_ATPase_BT3980-like"/>
    <property type="match status" value="1"/>
</dbReference>
<gene>
    <name evidence="1" type="ORF">ACFSR2_02455</name>
</gene>
<evidence type="ECO:0000313" key="2">
    <source>
        <dbReference type="Proteomes" id="UP001597510"/>
    </source>
</evidence>
<protein>
    <submittedName>
        <fullName evidence="1">DUF3822 family protein</fullName>
    </submittedName>
</protein>
<proteinExistence type="predicted"/>
<organism evidence="1 2">
    <name type="scientific">Emticicia soli</name>
    <dbReference type="NCBI Taxonomy" id="2027878"/>
    <lineage>
        <taxon>Bacteria</taxon>
        <taxon>Pseudomonadati</taxon>
        <taxon>Bacteroidota</taxon>
        <taxon>Cytophagia</taxon>
        <taxon>Cytophagales</taxon>
        <taxon>Leadbetterellaceae</taxon>
        <taxon>Emticicia</taxon>
    </lineage>
</organism>
<keyword evidence="2" id="KW-1185">Reference proteome</keyword>